<dbReference type="PANTHER" id="PTHR30213">
    <property type="entry name" value="INNER MEMBRANE PROTEIN YHJD"/>
    <property type="match status" value="1"/>
</dbReference>
<feature type="transmembrane region" description="Helical" evidence="7">
    <location>
        <begin position="224"/>
        <end position="247"/>
    </location>
</feature>
<evidence type="ECO:0008006" key="10">
    <source>
        <dbReference type="Google" id="ProtNLM"/>
    </source>
</evidence>
<evidence type="ECO:0000313" key="9">
    <source>
        <dbReference type="Proteomes" id="UP000049455"/>
    </source>
</evidence>
<accession>A0A0M7B9C6</accession>
<feature type="transmembrane region" description="Helical" evidence="7">
    <location>
        <begin position="259"/>
        <end position="282"/>
    </location>
</feature>
<evidence type="ECO:0000256" key="5">
    <source>
        <dbReference type="ARBA" id="ARBA00023136"/>
    </source>
</evidence>
<keyword evidence="5 7" id="KW-0472">Membrane</keyword>
<keyword evidence="2" id="KW-1003">Cell membrane</keyword>
<gene>
    <name evidence="8" type="ORF">JSE7799_00566</name>
</gene>
<evidence type="ECO:0000256" key="2">
    <source>
        <dbReference type="ARBA" id="ARBA00022475"/>
    </source>
</evidence>
<organism evidence="8 9">
    <name type="scientific">Jannaschia seosinensis</name>
    <dbReference type="NCBI Taxonomy" id="313367"/>
    <lineage>
        <taxon>Bacteria</taxon>
        <taxon>Pseudomonadati</taxon>
        <taxon>Pseudomonadota</taxon>
        <taxon>Alphaproteobacteria</taxon>
        <taxon>Rhodobacterales</taxon>
        <taxon>Roseobacteraceae</taxon>
        <taxon>Jannaschia</taxon>
    </lineage>
</organism>
<feature type="region of interest" description="Disordered" evidence="6">
    <location>
        <begin position="326"/>
        <end position="353"/>
    </location>
</feature>
<name>A0A0M7B9C6_9RHOB</name>
<comment type="subcellular location">
    <subcellularLocation>
        <location evidence="1">Cell membrane</location>
        <topology evidence="1">Multi-pass membrane protein</topology>
    </subcellularLocation>
</comment>
<keyword evidence="3 7" id="KW-0812">Transmembrane</keyword>
<feature type="compositionally biased region" description="Basic and acidic residues" evidence="6">
    <location>
        <begin position="15"/>
        <end position="48"/>
    </location>
</feature>
<feature type="transmembrane region" description="Helical" evidence="7">
    <location>
        <begin position="294"/>
        <end position="316"/>
    </location>
</feature>
<reference evidence="8 9" key="1">
    <citation type="submission" date="2015-09" db="EMBL/GenBank/DDBJ databases">
        <authorList>
            <person name="Jackson K.R."/>
            <person name="Lunt B.L."/>
            <person name="Fisher J.N.B."/>
            <person name="Gardner A.V."/>
            <person name="Bailey M.E."/>
            <person name="Deus L.M."/>
            <person name="Earl A.S."/>
            <person name="Gibby P.D."/>
            <person name="Hartmann K.A."/>
            <person name="Liu J.E."/>
            <person name="Manci A.M."/>
            <person name="Nielsen D.A."/>
            <person name="Solomon M.B."/>
            <person name="Breakwell D.P."/>
            <person name="Burnett S.H."/>
            <person name="Grose J.H."/>
        </authorList>
    </citation>
    <scope>NUCLEOTIDE SEQUENCE [LARGE SCALE GENOMIC DNA]</scope>
    <source>
        <strain evidence="8 9">CECT 7799</strain>
    </source>
</reference>
<dbReference type="Pfam" id="PF03631">
    <property type="entry name" value="Virul_fac_BrkB"/>
    <property type="match status" value="1"/>
</dbReference>
<feature type="transmembrane region" description="Helical" evidence="7">
    <location>
        <begin position="187"/>
        <end position="218"/>
    </location>
</feature>
<sequence length="353" mass="37658">MDIRTSEIVRSVLSREEQLAEKSQRSPDRHDTVSDIVAREPGRGRDAPKPTAIPSKGYRDVFWRVLGEIGSDHVLLMAAGAAFYGLLAVFPAITALMSIAGLLYQPQELVGALEGVSQIVPPDVSQILLDQAEAVAGSQESGLTLGLILGLGLALWSASAGVGALMEGINVAYDERDERGFVKTKGLTILFTIFMIIGVILAALLIIGLPIALGFLAFSPTMETVIQVVAYVPLAVLFIGGIAAFYRWGPDRATARAKWITPGALVAAVLWLIASIGFSFYVQNFSSYNETFGSLAGVIVLLMWMWLSAVVILVGAEINAEIEAQTARDTTTGPREPIGKRGAVKADNMGKAQ</sequence>
<feature type="region of interest" description="Disordered" evidence="6">
    <location>
        <begin position="15"/>
        <end position="52"/>
    </location>
</feature>
<evidence type="ECO:0000256" key="1">
    <source>
        <dbReference type="ARBA" id="ARBA00004651"/>
    </source>
</evidence>
<dbReference type="PANTHER" id="PTHR30213:SF0">
    <property type="entry name" value="UPF0761 MEMBRANE PROTEIN YIHY"/>
    <property type="match status" value="1"/>
</dbReference>
<protein>
    <recommendedName>
        <fullName evidence="10">YihY family inner membrane protein</fullName>
    </recommendedName>
</protein>
<keyword evidence="9" id="KW-1185">Reference proteome</keyword>
<feature type="transmembrane region" description="Helical" evidence="7">
    <location>
        <begin position="143"/>
        <end position="166"/>
    </location>
</feature>
<dbReference type="Proteomes" id="UP000049455">
    <property type="component" value="Unassembled WGS sequence"/>
</dbReference>
<evidence type="ECO:0000256" key="3">
    <source>
        <dbReference type="ARBA" id="ARBA00022692"/>
    </source>
</evidence>
<dbReference type="PIRSF" id="PIRSF035875">
    <property type="entry name" value="RNase_BN"/>
    <property type="match status" value="1"/>
</dbReference>
<dbReference type="AlphaFoldDB" id="A0A0M7B9C6"/>
<evidence type="ECO:0000256" key="6">
    <source>
        <dbReference type="SAM" id="MobiDB-lite"/>
    </source>
</evidence>
<dbReference type="STRING" id="313367.JSE7799_00566"/>
<dbReference type="GO" id="GO:0005886">
    <property type="term" value="C:plasma membrane"/>
    <property type="evidence" value="ECO:0007669"/>
    <property type="project" value="UniProtKB-SubCell"/>
</dbReference>
<evidence type="ECO:0000256" key="7">
    <source>
        <dbReference type="SAM" id="Phobius"/>
    </source>
</evidence>
<dbReference type="NCBIfam" id="TIGR00765">
    <property type="entry name" value="yihY_not_rbn"/>
    <property type="match status" value="1"/>
</dbReference>
<evidence type="ECO:0000256" key="4">
    <source>
        <dbReference type="ARBA" id="ARBA00022989"/>
    </source>
</evidence>
<dbReference type="EMBL" id="CYPR01000033">
    <property type="protein sequence ID" value="CUH21619.1"/>
    <property type="molecule type" value="Genomic_DNA"/>
</dbReference>
<keyword evidence="4 7" id="KW-1133">Transmembrane helix</keyword>
<feature type="transmembrane region" description="Helical" evidence="7">
    <location>
        <begin position="74"/>
        <end position="104"/>
    </location>
</feature>
<evidence type="ECO:0000313" key="8">
    <source>
        <dbReference type="EMBL" id="CUH21619.1"/>
    </source>
</evidence>
<dbReference type="InterPro" id="IPR017039">
    <property type="entry name" value="Virul_fac_BrkB"/>
</dbReference>
<proteinExistence type="predicted"/>